<evidence type="ECO:0000313" key="2">
    <source>
        <dbReference type="EMBL" id="RVU29557.1"/>
    </source>
</evidence>
<comment type="caution">
    <text evidence="2">The sequence shown here is derived from an EMBL/GenBank/DDBJ whole genome shotgun (WGS) entry which is preliminary data.</text>
</comment>
<proteinExistence type="predicted"/>
<reference evidence="2 3" key="1">
    <citation type="submission" date="2019-01" db="EMBL/GenBank/DDBJ databases">
        <authorList>
            <person name="Chen W.-M."/>
        </authorList>
    </citation>
    <scope>NUCLEOTIDE SEQUENCE [LARGE SCALE GENOMIC DNA]</scope>
    <source>
        <strain evidence="2 3">HPM-16</strain>
    </source>
</reference>
<name>A0A437Q4X3_9GAMM</name>
<dbReference type="RefSeq" id="WP_127695350.1">
    <property type="nucleotide sequence ID" value="NZ_SACQ01000008.1"/>
</dbReference>
<evidence type="ECO:0000259" key="1">
    <source>
        <dbReference type="Pfam" id="PF20661"/>
    </source>
</evidence>
<sequence length="106" mass="12358">MNKRPSKAEIRRQLEQQMQRYIANGGEVEKIERGASGLVDGAYDRNSFVFGQPKQERTPVPEALAAIDSRRHFKTAKQTYSFSKRPRKKIIYDDFGEPVREIWVEE</sequence>
<dbReference type="AlphaFoldDB" id="A0A437Q4X3"/>
<evidence type="ECO:0000313" key="3">
    <source>
        <dbReference type="Proteomes" id="UP000282818"/>
    </source>
</evidence>
<dbReference type="EMBL" id="SACQ01000008">
    <property type="protein sequence ID" value="RVU29557.1"/>
    <property type="molecule type" value="Genomic_DNA"/>
</dbReference>
<protein>
    <recommendedName>
        <fullName evidence="1">Transcriptional regulator SutA RNAP-binding domain-containing protein</fullName>
    </recommendedName>
</protein>
<dbReference type="Proteomes" id="UP000282818">
    <property type="component" value="Unassembled WGS sequence"/>
</dbReference>
<dbReference type="Pfam" id="PF20661">
    <property type="entry name" value="SutA-RBD"/>
    <property type="match status" value="1"/>
</dbReference>
<keyword evidence="3" id="KW-1185">Reference proteome</keyword>
<accession>A0A437Q4X3</accession>
<organism evidence="2 3">
    <name type="scientific">Neptunomonas marina</name>
    <dbReference type="NCBI Taxonomy" id="1815562"/>
    <lineage>
        <taxon>Bacteria</taxon>
        <taxon>Pseudomonadati</taxon>
        <taxon>Pseudomonadota</taxon>
        <taxon>Gammaproteobacteria</taxon>
        <taxon>Oceanospirillales</taxon>
        <taxon>Oceanospirillaceae</taxon>
        <taxon>Neptunomonas</taxon>
    </lineage>
</organism>
<feature type="domain" description="Transcriptional regulator SutA RNAP-binding" evidence="1">
    <location>
        <begin position="5"/>
        <end position="38"/>
    </location>
</feature>
<gene>
    <name evidence="2" type="ORF">EOE65_15410</name>
</gene>
<dbReference type="InterPro" id="IPR049191">
    <property type="entry name" value="SutA_RBD"/>
</dbReference>